<dbReference type="InterPro" id="IPR056948">
    <property type="entry name" value="PNGaseA_N"/>
</dbReference>
<dbReference type="Pfam" id="PF25156">
    <property type="entry name" value="PNGase_A_C"/>
    <property type="match status" value="1"/>
</dbReference>
<keyword evidence="1" id="KW-0812">Transmembrane</keyword>
<feature type="transmembrane region" description="Helical" evidence="1">
    <location>
        <begin position="122"/>
        <end position="142"/>
    </location>
</feature>
<protein>
    <recommendedName>
        <fullName evidence="2">Peptide N-acetyl-beta-D-glucosaminyl asparaginase amidase A N-terminal domain-containing protein</fullName>
    </recommendedName>
</protein>
<keyword evidence="1" id="KW-0472">Membrane</keyword>
<dbReference type="Pfam" id="PF12222">
    <property type="entry name" value="PNGaseA"/>
    <property type="match status" value="1"/>
</dbReference>
<dbReference type="EMBL" id="MU167296">
    <property type="protein sequence ID" value="KAG0144370.1"/>
    <property type="molecule type" value="Genomic_DNA"/>
</dbReference>
<comment type="caution">
    <text evidence="3">The sequence shown here is derived from an EMBL/GenBank/DDBJ whole genome shotgun (WGS) entry which is preliminary data.</text>
</comment>
<accession>A0A9P6TA87</accession>
<dbReference type="InterPro" id="IPR021102">
    <property type="entry name" value="PNGase_A"/>
</dbReference>
<dbReference type="Proteomes" id="UP000886653">
    <property type="component" value="Unassembled WGS sequence"/>
</dbReference>
<proteinExistence type="predicted"/>
<organism evidence="3 4">
    <name type="scientific">Cronartium quercuum f. sp. fusiforme G11</name>
    <dbReference type="NCBI Taxonomy" id="708437"/>
    <lineage>
        <taxon>Eukaryota</taxon>
        <taxon>Fungi</taxon>
        <taxon>Dikarya</taxon>
        <taxon>Basidiomycota</taxon>
        <taxon>Pucciniomycotina</taxon>
        <taxon>Pucciniomycetes</taxon>
        <taxon>Pucciniales</taxon>
        <taxon>Coleosporiaceae</taxon>
        <taxon>Cronartium</taxon>
    </lineage>
</organism>
<reference evidence="3" key="1">
    <citation type="submission" date="2013-11" db="EMBL/GenBank/DDBJ databases">
        <title>Genome sequence of the fusiform rust pathogen reveals effectors for host alternation and coevolution with pine.</title>
        <authorList>
            <consortium name="DOE Joint Genome Institute"/>
            <person name="Smith K."/>
            <person name="Pendleton A."/>
            <person name="Kubisiak T."/>
            <person name="Anderson C."/>
            <person name="Salamov A."/>
            <person name="Aerts A."/>
            <person name="Riley R."/>
            <person name="Clum A."/>
            <person name="Lindquist E."/>
            <person name="Ence D."/>
            <person name="Campbell M."/>
            <person name="Kronenberg Z."/>
            <person name="Feau N."/>
            <person name="Dhillon B."/>
            <person name="Hamelin R."/>
            <person name="Burleigh J."/>
            <person name="Smith J."/>
            <person name="Yandell M."/>
            <person name="Nelson C."/>
            <person name="Grigoriev I."/>
            <person name="Davis J."/>
        </authorList>
    </citation>
    <scope>NUCLEOTIDE SEQUENCE</scope>
    <source>
        <strain evidence="3">G11</strain>
    </source>
</reference>
<dbReference type="PANTHER" id="PTHR31104">
    <property type="entry name" value="PEPTIDE-N4-(N-ACETYL-BETA-GLUCOSAMINYL)ASPARAGINE AMIDASE A PROTEIN"/>
    <property type="match status" value="1"/>
</dbReference>
<evidence type="ECO:0000313" key="3">
    <source>
        <dbReference type="EMBL" id="KAG0144370.1"/>
    </source>
</evidence>
<keyword evidence="4" id="KW-1185">Reference proteome</keyword>
<keyword evidence="1" id="KW-1133">Transmembrane helix</keyword>
<evidence type="ECO:0000313" key="4">
    <source>
        <dbReference type="Proteomes" id="UP000886653"/>
    </source>
</evidence>
<sequence>MNLDNVIDESMGIDGAFEVNLSFKYYEPTNAFAAPPVADLILPISKSGAQMFSENPAVTSITIPENTASAFVEIYASGAAKEEFWYTNALDEAIPILASHSNTSVTGKGPYREVQLLIDNKLVGVVLPFPVIFTGGIVLSWWSPMAAYGAFDLPTYLLDVTPFIPTLTDGKAHNFTLAVEGLGVNRSINGNFFLSGNLALVTDRAGGRTTGKITKYENTPRLKTSAGLCKDGLRTVIEAGRVISISSDVITGSGTKKVDFSQTMVYKSTQIWNSEGKGQQIKQISSGSIVSTTNGNRTFSEKFNYPLGLTLKSEKDSLVGKLKLRYNRVLQSTSFVGLGNNIDTSQIAKGSLKLESPGRASSGFGETEQIFRYSDARGSTYFRDVAVSNVTKFLRDETSGSLADMATDGQEPPLANQLNSLTQSTSSEDQLYGHPARIPSSIVVFSQK</sequence>
<evidence type="ECO:0000256" key="1">
    <source>
        <dbReference type="SAM" id="Phobius"/>
    </source>
</evidence>
<dbReference type="AlphaFoldDB" id="A0A9P6TA87"/>
<gene>
    <name evidence="3" type="ORF">CROQUDRAFT_709231</name>
</gene>
<evidence type="ECO:0000259" key="2">
    <source>
        <dbReference type="Pfam" id="PF12222"/>
    </source>
</evidence>
<feature type="domain" description="Peptide N-acetyl-beta-D-glucosaminyl asparaginase amidase A N-terminal" evidence="2">
    <location>
        <begin position="1"/>
        <end position="218"/>
    </location>
</feature>
<dbReference type="OrthoDB" id="1612078at2759"/>
<name>A0A9P6TA87_9BASI</name>